<evidence type="ECO:0000313" key="1">
    <source>
        <dbReference type="EMBL" id="JAH00550.1"/>
    </source>
</evidence>
<sequence>MESTSCMKHTHIYHHTQPINYFYSSVLHPEAMSWMLQQALHNVLTTFILCSSTSP</sequence>
<protein>
    <submittedName>
        <fullName evidence="1">Uncharacterized protein</fullName>
    </submittedName>
</protein>
<reference evidence="1" key="2">
    <citation type="journal article" date="2015" name="Fish Shellfish Immunol.">
        <title>Early steps in the European eel (Anguilla anguilla)-Vibrio vulnificus interaction in the gills: Role of the RtxA13 toxin.</title>
        <authorList>
            <person name="Callol A."/>
            <person name="Pajuelo D."/>
            <person name="Ebbesson L."/>
            <person name="Teles M."/>
            <person name="MacKenzie S."/>
            <person name="Amaro C."/>
        </authorList>
    </citation>
    <scope>NUCLEOTIDE SEQUENCE</scope>
</reference>
<dbReference type="EMBL" id="GBXM01108027">
    <property type="protein sequence ID" value="JAH00550.1"/>
    <property type="molecule type" value="Transcribed_RNA"/>
</dbReference>
<proteinExistence type="predicted"/>
<accession>A0A0E9P910</accession>
<dbReference type="AlphaFoldDB" id="A0A0E9P910"/>
<name>A0A0E9P910_ANGAN</name>
<organism evidence="1">
    <name type="scientific">Anguilla anguilla</name>
    <name type="common">European freshwater eel</name>
    <name type="synonym">Muraena anguilla</name>
    <dbReference type="NCBI Taxonomy" id="7936"/>
    <lineage>
        <taxon>Eukaryota</taxon>
        <taxon>Metazoa</taxon>
        <taxon>Chordata</taxon>
        <taxon>Craniata</taxon>
        <taxon>Vertebrata</taxon>
        <taxon>Euteleostomi</taxon>
        <taxon>Actinopterygii</taxon>
        <taxon>Neopterygii</taxon>
        <taxon>Teleostei</taxon>
        <taxon>Anguilliformes</taxon>
        <taxon>Anguillidae</taxon>
        <taxon>Anguilla</taxon>
    </lineage>
</organism>
<reference evidence="1" key="1">
    <citation type="submission" date="2014-11" db="EMBL/GenBank/DDBJ databases">
        <authorList>
            <person name="Amaro Gonzalez C."/>
        </authorList>
    </citation>
    <scope>NUCLEOTIDE SEQUENCE</scope>
</reference>